<reference evidence="6 7" key="1">
    <citation type="submission" date="2016-07" db="EMBL/GenBank/DDBJ databases">
        <title>Draft genome of the white-rot fungus Obba rivulosa 3A-2.</title>
        <authorList>
            <consortium name="DOE Joint Genome Institute"/>
            <person name="Miettinen O."/>
            <person name="Riley R."/>
            <person name="Acob R."/>
            <person name="Barry K."/>
            <person name="Cullen D."/>
            <person name="De Vries R."/>
            <person name="Hainaut M."/>
            <person name="Hatakka A."/>
            <person name="Henrissat B."/>
            <person name="Hilden K."/>
            <person name="Kuo R."/>
            <person name="Labutti K."/>
            <person name="Lipzen A."/>
            <person name="Makela M.R."/>
            <person name="Sandor L."/>
            <person name="Spatafora J.W."/>
            <person name="Grigoriev I.V."/>
            <person name="Hibbett D.S."/>
        </authorList>
    </citation>
    <scope>NUCLEOTIDE SEQUENCE [LARGE SCALE GENOMIC DNA]</scope>
    <source>
        <strain evidence="6 7">3A-2</strain>
    </source>
</reference>
<dbReference type="InterPro" id="IPR011990">
    <property type="entry name" value="TPR-like_helical_dom_sf"/>
</dbReference>
<comment type="similarity">
    <text evidence="3">Belongs to the RPAP3 family.</text>
</comment>
<dbReference type="Pfam" id="PF13432">
    <property type="entry name" value="TPR_16"/>
    <property type="match status" value="1"/>
</dbReference>
<evidence type="ECO:0000313" key="7">
    <source>
        <dbReference type="Proteomes" id="UP000250043"/>
    </source>
</evidence>
<evidence type="ECO:0000256" key="4">
    <source>
        <dbReference type="ARBA" id="ARBA00040133"/>
    </source>
</evidence>
<accession>A0A8E2B4W5</accession>
<keyword evidence="1" id="KW-0677">Repeat</keyword>
<dbReference type="Gene3D" id="1.25.40.10">
    <property type="entry name" value="Tetratricopeptide repeat domain"/>
    <property type="match status" value="1"/>
</dbReference>
<evidence type="ECO:0000313" key="6">
    <source>
        <dbReference type="EMBL" id="OCH92602.1"/>
    </source>
</evidence>
<evidence type="ECO:0000256" key="3">
    <source>
        <dbReference type="ARBA" id="ARBA00038275"/>
    </source>
</evidence>
<sequence length="246" mass="26708">QGNAAFKAGDYPAAIGHYTAAIIANSAEPTYFLNRAAAYLKLGKNEDAERDCTTVLKLDEKNVKALFRRGQARVALQKLHEAEAGERVDLSKSASAGVKAPMSLFTFQQRWEQLESVEARWALINEIPSPALPALFQSSLDASLLSSILSTFLSILRSSPINAVGEADPTLSAEDMRVRVRAYLVWLARVPRFGTVVLFMSPDERRLVQDVWSAVGVGVVKKGAGAMAVEGDTKEVEEGRKAWGAS</sequence>
<dbReference type="PANTHER" id="PTHR46423:SF1">
    <property type="entry name" value="RNA POLYMERASE II-ASSOCIATED PROTEIN 3"/>
    <property type="match status" value="1"/>
</dbReference>
<organism evidence="6 7">
    <name type="scientific">Obba rivulosa</name>
    <dbReference type="NCBI Taxonomy" id="1052685"/>
    <lineage>
        <taxon>Eukaryota</taxon>
        <taxon>Fungi</taxon>
        <taxon>Dikarya</taxon>
        <taxon>Basidiomycota</taxon>
        <taxon>Agaricomycotina</taxon>
        <taxon>Agaricomycetes</taxon>
        <taxon>Polyporales</taxon>
        <taxon>Gelatoporiaceae</taxon>
        <taxon>Obba</taxon>
    </lineage>
</organism>
<dbReference type="OrthoDB" id="629492at2759"/>
<keyword evidence="7" id="KW-1185">Reference proteome</keyword>
<evidence type="ECO:0000256" key="1">
    <source>
        <dbReference type="ARBA" id="ARBA00022737"/>
    </source>
</evidence>
<feature type="non-terminal residue" evidence="6">
    <location>
        <position position="246"/>
    </location>
</feature>
<dbReference type="AlphaFoldDB" id="A0A8E2B4W5"/>
<evidence type="ECO:0000256" key="2">
    <source>
        <dbReference type="ARBA" id="ARBA00022803"/>
    </source>
</evidence>
<dbReference type="SMART" id="SM00028">
    <property type="entry name" value="TPR"/>
    <property type="match status" value="2"/>
</dbReference>
<dbReference type="PANTHER" id="PTHR46423">
    <property type="entry name" value="RNA POLYMERASE II-ASSOCIATED PROTEIN 3"/>
    <property type="match status" value="1"/>
</dbReference>
<proteinExistence type="inferred from homology"/>
<keyword evidence="2" id="KW-0802">TPR repeat</keyword>
<gene>
    <name evidence="6" type="ORF">OBBRIDRAFT_865630</name>
</gene>
<dbReference type="GO" id="GO:0101031">
    <property type="term" value="C:protein folding chaperone complex"/>
    <property type="evidence" value="ECO:0007669"/>
    <property type="project" value="TreeGrafter"/>
</dbReference>
<dbReference type="InterPro" id="IPR019734">
    <property type="entry name" value="TPR_rpt"/>
</dbReference>
<feature type="domain" description="RNA-polymerase II-associated protein 3-like C-terminal" evidence="5">
    <location>
        <begin position="100"/>
        <end position="205"/>
    </location>
</feature>
<dbReference type="Pfam" id="PF13877">
    <property type="entry name" value="RPAP3_C"/>
    <property type="match status" value="1"/>
</dbReference>
<dbReference type="InterPro" id="IPR051966">
    <property type="entry name" value="RPAP3"/>
</dbReference>
<dbReference type="EMBL" id="KV722366">
    <property type="protein sequence ID" value="OCH92602.1"/>
    <property type="molecule type" value="Genomic_DNA"/>
</dbReference>
<name>A0A8E2B4W5_9APHY</name>
<protein>
    <recommendedName>
        <fullName evidence="4">RNA polymerase II-associated protein 3</fullName>
    </recommendedName>
</protein>
<dbReference type="InterPro" id="IPR025986">
    <property type="entry name" value="RPAP3-like_C"/>
</dbReference>
<dbReference type="Proteomes" id="UP000250043">
    <property type="component" value="Unassembled WGS sequence"/>
</dbReference>
<dbReference type="SUPFAM" id="SSF48452">
    <property type="entry name" value="TPR-like"/>
    <property type="match status" value="1"/>
</dbReference>
<evidence type="ECO:0000259" key="5">
    <source>
        <dbReference type="Pfam" id="PF13877"/>
    </source>
</evidence>